<dbReference type="AlphaFoldDB" id="A0AA39E1Z3"/>
<reference evidence="2 3" key="1">
    <citation type="journal article" date="2023" name="BMC Biotechnol.">
        <title>Vitis rotundifolia cv Carlos genome sequencing.</title>
        <authorList>
            <person name="Huff M."/>
            <person name="Hulse-Kemp A."/>
            <person name="Scheffler B."/>
            <person name="Youngblood R."/>
            <person name="Simpson S."/>
            <person name="Babiker E."/>
            <person name="Staton M."/>
        </authorList>
    </citation>
    <scope>NUCLEOTIDE SEQUENCE [LARGE SCALE GENOMIC DNA]</scope>
    <source>
        <tissue evidence="2">Leaf</tissue>
    </source>
</reference>
<dbReference type="EMBL" id="JARBHA010000003">
    <property type="protein sequence ID" value="KAJ9705233.1"/>
    <property type="molecule type" value="Genomic_DNA"/>
</dbReference>
<gene>
    <name evidence="2" type="ORF">PVL29_003342</name>
</gene>
<organism evidence="2 3">
    <name type="scientific">Vitis rotundifolia</name>
    <name type="common">Muscadine grape</name>
    <dbReference type="NCBI Taxonomy" id="103349"/>
    <lineage>
        <taxon>Eukaryota</taxon>
        <taxon>Viridiplantae</taxon>
        <taxon>Streptophyta</taxon>
        <taxon>Embryophyta</taxon>
        <taxon>Tracheophyta</taxon>
        <taxon>Spermatophyta</taxon>
        <taxon>Magnoliopsida</taxon>
        <taxon>eudicotyledons</taxon>
        <taxon>Gunneridae</taxon>
        <taxon>Pentapetalae</taxon>
        <taxon>rosids</taxon>
        <taxon>Vitales</taxon>
        <taxon>Vitaceae</taxon>
        <taxon>Viteae</taxon>
        <taxon>Vitis</taxon>
    </lineage>
</organism>
<dbReference type="PANTHER" id="PTHR38370:SF1">
    <property type="entry name" value="BETA-1,4-XYLOSIDASE"/>
    <property type="match status" value="1"/>
</dbReference>
<evidence type="ECO:0000313" key="2">
    <source>
        <dbReference type="EMBL" id="KAJ9705233.1"/>
    </source>
</evidence>
<comment type="caution">
    <text evidence="2">The sequence shown here is derived from an EMBL/GenBank/DDBJ whole genome shotgun (WGS) entry which is preliminary data.</text>
</comment>
<keyword evidence="3" id="KW-1185">Reference proteome</keyword>
<dbReference type="PANTHER" id="PTHR38370">
    <property type="entry name" value="BETA-1,4-XYLOSIDASE"/>
    <property type="match status" value="1"/>
</dbReference>
<dbReference type="Proteomes" id="UP001168098">
    <property type="component" value="Unassembled WGS sequence"/>
</dbReference>
<protein>
    <submittedName>
        <fullName evidence="2">Uncharacterized protein</fullName>
    </submittedName>
</protein>
<feature type="region of interest" description="Disordered" evidence="1">
    <location>
        <begin position="34"/>
        <end position="60"/>
    </location>
</feature>
<evidence type="ECO:0000313" key="3">
    <source>
        <dbReference type="Proteomes" id="UP001168098"/>
    </source>
</evidence>
<proteinExistence type="predicted"/>
<accession>A0AA39E1Z3</accession>
<evidence type="ECO:0000256" key="1">
    <source>
        <dbReference type="SAM" id="MobiDB-lite"/>
    </source>
</evidence>
<name>A0AA39E1Z3_VITRO</name>
<sequence>MEGLIPFLFQAIKSKKAHSGYRCLSEGSSRGYRMLAGPDSSHGSSHRRTRSEFQAPKYDFTNPQPSLGFVRSLSVTKDSPFAHTAAEASRQIGGFSNNFSKKRN</sequence>